<dbReference type="Proteomes" id="UP001431209">
    <property type="component" value="Unassembled WGS sequence"/>
</dbReference>
<evidence type="ECO:0000313" key="2">
    <source>
        <dbReference type="Proteomes" id="UP001431209"/>
    </source>
</evidence>
<feature type="non-terminal residue" evidence="1">
    <location>
        <position position="354"/>
    </location>
</feature>
<protein>
    <submittedName>
        <fullName evidence="1">Uncharacterized protein</fullName>
    </submittedName>
</protein>
<sequence>MSDDGTRRANLYEGRERPIFDPFVRNDQEPKMNPNWPFREGLLKMYSKPKHLKQLCAMVEENVQNVSKLGQFCASLIITYENKHINFASTFRVGSNFWCTARRNTLPEDLTESPVKTLHLLLSEDIPEVGDYPSFDLLADDPLYSGKLVECDFVVPDNRFRGVYDVDDVDLRSGLARADKSDFVFLESESDNLTGALLPYSEELKSMDQVGVLGYNLPVIESTLERMFGDQHVRFSTISSLFNRFNKKSLSPGNILDGVSDRIFPHSCSTLHGASGSAVVSLSQVGFFCGIHIGGWSKSQVENNNYNMACSVNHPAFVLEYVKNVLPLLDDKERSQIAPYLKKHEDLINLYKLA</sequence>
<accession>A0AAW2ZR13</accession>
<dbReference type="AlphaFoldDB" id="A0AAW2ZR13"/>
<keyword evidence="2" id="KW-1185">Reference proteome</keyword>
<reference evidence="1 2" key="1">
    <citation type="submission" date="2024-03" db="EMBL/GenBank/DDBJ databases">
        <title>The Acrasis kona genome and developmental transcriptomes reveal deep origins of eukaryotic multicellular pathways.</title>
        <authorList>
            <person name="Sheikh S."/>
            <person name="Fu C.-J."/>
            <person name="Brown M.W."/>
            <person name="Baldauf S.L."/>
        </authorList>
    </citation>
    <scope>NUCLEOTIDE SEQUENCE [LARGE SCALE GENOMIC DNA]</scope>
    <source>
        <strain evidence="1 2">ATCC MYA-3509</strain>
    </source>
</reference>
<organism evidence="1 2">
    <name type="scientific">Acrasis kona</name>
    <dbReference type="NCBI Taxonomy" id="1008807"/>
    <lineage>
        <taxon>Eukaryota</taxon>
        <taxon>Discoba</taxon>
        <taxon>Heterolobosea</taxon>
        <taxon>Tetramitia</taxon>
        <taxon>Eutetramitia</taxon>
        <taxon>Acrasidae</taxon>
        <taxon>Acrasis</taxon>
    </lineage>
</organism>
<evidence type="ECO:0000313" key="1">
    <source>
        <dbReference type="EMBL" id="KAL0491408.1"/>
    </source>
</evidence>
<dbReference type="SUPFAM" id="SSF50494">
    <property type="entry name" value="Trypsin-like serine proteases"/>
    <property type="match status" value="1"/>
</dbReference>
<comment type="caution">
    <text evidence="1">The sequence shown here is derived from an EMBL/GenBank/DDBJ whole genome shotgun (WGS) entry which is preliminary data.</text>
</comment>
<gene>
    <name evidence="1" type="ORF">AKO1_002426</name>
</gene>
<dbReference type="EMBL" id="JAOPGA020001797">
    <property type="protein sequence ID" value="KAL0491408.1"/>
    <property type="molecule type" value="Genomic_DNA"/>
</dbReference>
<dbReference type="InterPro" id="IPR009003">
    <property type="entry name" value="Peptidase_S1_PA"/>
</dbReference>
<name>A0AAW2ZR13_9EUKA</name>
<proteinExistence type="predicted"/>